<dbReference type="EMBL" id="WHVB01000074">
    <property type="protein sequence ID" value="KAF8463242.1"/>
    <property type="molecule type" value="Genomic_DNA"/>
</dbReference>
<feature type="region of interest" description="Disordered" evidence="1">
    <location>
        <begin position="264"/>
        <end position="284"/>
    </location>
</feature>
<gene>
    <name evidence="2" type="ORF">DFH94DRAFT_858011</name>
</gene>
<keyword evidence="3" id="KW-1185">Reference proteome</keyword>
<dbReference type="Proteomes" id="UP000759537">
    <property type="component" value="Unassembled WGS sequence"/>
</dbReference>
<name>A0A9P5MMF9_9AGAM</name>
<accession>A0A9P5MMF9</accession>
<sequence>MPVDPPFNIYLDELSSLPHGLALWRIRNIVSIGNVGYFHEGSFICLFNVLLPCYDMRNRTVIDAKFYEPLDRNLLDITRSHFTRVQYYSRDVSAVTKPGNNMQATTPYDAEGVTYKFRNRGALLSLPDGGYREDVIQRAPFEDYFRDNIDRWFSRAKEKGFVKRMEDLILVSGCTLVPSWAAAVSMDRTMEADISLASTKLSDGSIPFLSFLSSFMYLIDITPQILGKLSAPLSPNLPYRCPLLRPSSPTPPVKWRLDYIRHQAQPPSRSEPEEGGLRDDPTPWFRYPVHPRNHKSVALRFVAQASCEK</sequence>
<dbReference type="OrthoDB" id="3222453at2759"/>
<proteinExistence type="predicted"/>
<reference evidence="2" key="2">
    <citation type="journal article" date="2020" name="Nat. Commun.">
        <title>Large-scale genome sequencing of mycorrhizal fungi provides insights into the early evolution of symbiotic traits.</title>
        <authorList>
            <person name="Miyauchi S."/>
            <person name="Kiss E."/>
            <person name="Kuo A."/>
            <person name="Drula E."/>
            <person name="Kohler A."/>
            <person name="Sanchez-Garcia M."/>
            <person name="Morin E."/>
            <person name="Andreopoulos B."/>
            <person name="Barry K.W."/>
            <person name="Bonito G."/>
            <person name="Buee M."/>
            <person name="Carver A."/>
            <person name="Chen C."/>
            <person name="Cichocki N."/>
            <person name="Clum A."/>
            <person name="Culley D."/>
            <person name="Crous P.W."/>
            <person name="Fauchery L."/>
            <person name="Girlanda M."/>
            <person name="Hayes R.D."/>
            <person name="Keri Z."/>
            <person name="LaButti K."/>
            <person name="Lipzen A."/>
            <person name="Lombard V."/>
            <person name="Magnuson J."/>
            <person name="Maillard F."/>
            <person name="Murat C."/>
            <person name="Nolan M."/>
            <person name="Ohm R.A."/>
            <person name="Pangilinan J."/>
            <person name="Pereira M.F."/>
            <person name="Perotto S."/>
            <person name="Peter M."/>
            <person name="Pfister S."/>
            <person name="Riley R."/>
            <person name="Sitrit Y."/>
            <person name="Stielow J.B."/>
            <person name="Szollosi G."/>
            <person name="Zifcakova L."/>
            <person name="Stursova M."/>
            <person name="Spatafora J.W."/>
            <person name="Tedersoo L."/>
            <person name="Vaario L.M."/>
            <person name="Yamada A."/>
            <person name="Yan M."/>
            <person name="Wang P."/>
            <person name="Xu J."/>
            <person name="Bruns T."/>
            <person name="Baldrian P."/>
            <person name="Vilgalys R."/>
            <person name="Dunand C."/>
            <person name="Henrissat B."/>
            <person name="Grigoriev I.V."/>
            <person name="Hibbett D."/>
            <person name="Nagy L.G."/>
            <person name="Martin F.M."/>
        </authorList>
    </citation>
    <scope>NUCLEOTIDE SEQUENCE</scope>
    <source>
        <strain evidence="2">Prilba</strain>
    </source>
</reference>
<organism evidence="2 3">
    <name type="scientific">Russula ochroleuca</name>
    <dbReference type="NCBI Taxonomy" id="152965"/>
    <lineage>
        <taxon>Eukaryota</taxon>
        <taxon>Fungi</taxon>
        <taxon>Dikarya</taxon>
        <taxon>Basidiomycota</taxon>
        <taxon>Agaricomycotina</taxon>
        <taxon>Agaricomycetes</taxon>
        <taxon>Russulales</taxon>
        <taxon>Russulaceae</taxon>
        <taxon>Russula</taxon>
    </lineage>
</organism>
<dbReference type="AlphaFoldDB" id="A0A9P5MMF9"/>
<evidence type="ECO:0000313" key="2">
    <source>
        <dbReference type="EMBL" id="KAF8463242.1"/>
    </source>
</evidence>
<protein>
    <submittedName>
        <fullName evidence="2">Uncharacterized protein</fullName>
    </submittedName>
</protein>
<evidence type="ECO:0000256" key="1">
    <source>
        <dbReference type="SAM" id="MobiDB-lite"/>
    </source>
</evidence>
<reference evidence="2" key="1">
    <citation type="submission" date="2019-10" db="EMBL/GenBank/DDBJ databases">
        <authorList>
            <consortium name="DOE Joint Genome Institute"/>
            <person name="Kuo A."/>
            <person name="Miyauchi S."/>
            <person name="Kiss E."/>
            <person name="Drula E."/>
            <person name="Kohler A."/>
            <person name="Sanchez-Garcia M."/>
            <person name="Andreopoulos B."/>
            <person name="Barry K.W."/>
            <person name="Bonito G."/>
            <person name="Buee M."/>
            <person name="Carver A."/>
            <person name="Chen C."/>
            <person name="Cichocki N."/>
            <person name="Clum A."/>
            <person name="Culley D."/>
            <person name="Crous P.W."/>
            <person name="Fauchery L."/>
            <person name="Girlanda M."/>
            <person name="Hayes R."/>
            <person name="Keri Z."/>
            <person name="LaButti K."/>
            <person name="Lipzen A."/>
            <person name="Lombard V."/>
            <person name="Magnuson J."/>
            <person name="Maillard F."/>
            <person name="Morin E."/>
            <person name="Murat C."/>
            <person name="Nolan M."/>
            <person name="Ohm R."/>
            <person name="Pangilinan J."/>
            <person name="Pereira M."/>
            <person name="Perotto S."/>
            <person name="Peter M."/>
            <person name="Riley R."/>
            <person name="Sitrit Y."/>
            <person name="Stielow B."/>
            <person name="Szollosi G."/>
            <person name="Zifcakova L."/>
            <person name="Stursova M."/>
            <person name="Spatafora J.W."/>
            <person name="Tedersoo L."/>
            <person name="Vaario L.-M."/>
            <person name="Yamada A."/>
            <person name="Yan M."/>
            <person name="Wang P."/>
            <person name="Xu J."/>
            <person name="Bruns T."/>
            <person name="Baldrian P."/>
            <person name="Vilgalys R."/>
            <person name="Henrissat B."/>
            <person name="Grigoriev I.V."/>
            <person name="Hibbett D."/>
            <person name="Nagy L.G."/>
            <person name="Martin F.M."/>
        </authorList>
    </citation>
    <scope>NUCLEOTIDE SEQUENCE</scope>
    <source>
        <strain evidence="2">Prilba</strain>
    </source>
</reference>
<comment type="caution">
    <text evidence="2">The sequence shown here is derived from an EMBL/GenBank/DDBJ whole genome shotgun (WGS) entry which is preliminary data.</text>
</comment>
<evidence type="ECO:0000313" key="3">
    <source>
        <dbReference type="Proteomes" id="UP000759537"/>
    </source>
</evidence>
<feature type="compositionally biased region" description="Basic and acidic residues" evidence="1">
    <location>
        <begin position="270"/>
        <end position="281"/>
    </location>
</feature>
<feature type="non-terminal residue" evidence="2">
    <location>
        <position position="309"/>
    </location>
</feature>